<keyword evidence="2 4" id="KW-0863">Zinc-finger</keyword>
<proteinExistence type="predicted"/>
<dbReference type="Proteomes" id="UP000675881">
    <property type="component" value="Chromosome 8"/>
</dbReference>
<dbReference type="PANTHER" id="PTHR45877:SF2">
    <property type="entry name" value="E3 UBIQUITIN-PROTEIN LIGASE SINA-RELATED"/>
    <property type="match status" value="1"/>
</dbReference>
<organism evidence="7">
    <name type="scientific">Lepeophtheirus salmonis</name>
    <name type="common">Salmon louse</name>
    <name type="synonym">Caligus salmonis</name>
    <dbReference type="NCBI Taxonomy" id="72036"/>
    <lineage>
        <taxon>Eukaryota</taxon>
        <taxon>Metazoa</taxon>
        <taxon>Ecdysozoa</taxon>
        <taxon>Arthropoda</taxon>
        <taxon>Crustacea</taxon>
        <taxon>Multicrustacea</taxon>
        <taxon>Hexanauplia</taxon>
        <taxon>Copepoda</taxon>
        <taxon>Siphonostomatoida</taxon>
        <taxon>Caligidae</taxon>
        <taxon>Lepeophtheirus</taxon>
    </lineage>
</organism>
<feature type="zinc finger region" description="TRAF-type" evidence="4">
    <location>
        <begin position="75"/>
        <end position="117"/>
    </location>
</feature>
<dbReference type="EC" id="2.3.2.27" evidence="6"/>
<feature type="domain" description="TRAF-type" evidence="5">
    <location>
        <begin position="75"/>
        <end position="117"/>
    </location>
</feature>
<dbReference type="GO" id="GO:0043161">
    <property type="term" value="P:proteasome-mediated ubiquitin-dependent protein catabolic process"/>
    <property type="evidence" value="ECO:0007669"/>
    <property type="project" value="TreeGrafter"/>
</dbReference>
<keyword evidence="3 4" id="KW-0862">Zinc</keyword>
<sequence length="276" mass="31876">MDQDGHRIFDEGTIMYLKDILKCNNCLETPKRGPIFQCSSGHLLCSSCSDECSQCNDTSNKCRSVLAERILDEIPAPCDNSGCETILYRGDLEKHLLEDCIYRKLPCIIPTCDNMVPIRDIVKHVDREHVKSDTFTANGSSLGHYLHVDTSFFEKESWWKPTLLEICDEQDKSCQHFSFQCHRTESGQWKLWVYCVGSLIKSRLFQYQIILSLGSEEVLYRDQTVYLGHTLENIIHYGYGLSLSDEGAKRFWDPNEMKIRFRVAVFRKTEKTESSS</sequence>
<evidence type="ECO:0000256" key="1">
    <source>
        <dbReference type="ARBA" id="ARBA00022723"/>
    </source>
</evidence>
<dbReference type="SUPFAM" id="SSF49599">
    <property type="entry name" value="TRAF domain-like"/>
    <property type="match status" value="1"/>
</dbReference>
<dbReference type="InterPro" id="IPR001293">
    <property type="entry name" value="Znf_TRAF"/>
</dbReference>
<dbReference type="PANTHER" id="PTHR45877">
    <property type="entry name" value="E3 UBIQUITIN-PROTEIN LIGASE SIAH2"/>
    <property type="match status" value="1"/>
</dbReference>
<evidence type="ECO:0000256" key="3">
    <source>
        <dbReference type="ARBA" id="ARBA00022833"/>
    </source>
</evidence>
<keyword evidence="6" id="KW-0012">Acyltransferase</keyword>
<evidence type="ECO:0000313" key="6">
    <source>
        <dbReference type="EMBL" id="CAF3013383.1"/>
    </source>
</evidence>
<reference evidence="7" key="1">
    <citation type="submission" date="2014-05" db="EMBL/GenBank/DDBJ databases">
        <authorList>
            <person name="Chronopoulou M."/>
        </authorList>
    </citation>
    <scope>NUCLEOTIDE SEQUENCE</scope>
    <source>
        <tissue evidence="7">Whole organism</tissue>
    </source>
</reference>
<dbReference type="PROSITE" id="PS50145">
    <property type="entry name" value="ZF_TRAF"/>
    <property type="match status" value="1"/>
</dbReference>
<gene>
    <name evidence="6" type="ORF">LSAA_13591</name>
</gene>
<dbReference type="OrthoDB" id="193703at2759"/>
<dbReference type="InterPro" id="IPR004162">
    <property type="entry name" value="SINA-like_animal"/>
</dbReference>
<dbReference type="GO" id="GO:0031624">
    <property type="term" value="F:ubiquitin conjugating enzyme binding"/>
    <property type="evidence" value="ECO:0007669"/>
    <property type="project" value="TreeGrafter"/>
</dbReference>
<dbReference type="EMBL" id="HG994587">
    <property type="protein sequence ID" value="CAF3013383.1"/>
    <property type="molecule type" value="Genomic_DNA"/>
</dbReference>
<dbReference type="GO" id="GO:0061630">
    <property type="term" value="F:ubiquitin protein ligase activity"/>
    <property type="evidence" value="ECO:0007669"/>
    <property type="project" value="UniProtKB-EC"/>
</dbReference>
<evidence type="ECO:0000313" key="8">
    <source>
        <dbReference type="Proteomes" id="UP000675881"/>
    </source>
</evidence>
<protein>
    <submittedName>
        <fullName evidence="6">SIAH1</fullName>
        <ecNumber evidence="6">2.3.2.27</ecNumber>
    </submittedName>
</protein>
<accession>A0A0K2UH44</accession>
<keyword evidence="6" id="KW-0808">Transferase</keyword>
<dbReference type="GO" id="GO:0008270">
    <property type="term" value="F:zinc ion binding"/>
    <property type="evidence" value="ECO:0007669"/>
    <property type="project" value="UniProtKB-KW"/>
</dbReference>
<keyword evidence="8" id="KW-1185">Reference proteome</keyword>
<reference evidence="6" key="2">
    <citation type="submission" date="2021-02" db="EMBL/GenBank/DDBJ databases">
        <authorList>
            <person name="Bekaert M."/>
        </authorList>
    </citation>
    <scope>NUCLEOTIDE SEQUENCE</scope>
    <source>
        <strain evidence="6">IoA-00</strain>
    </source>
</reference>
<evidence type="ECO:0000256" key="4">
    <source>
        <dbReference type="PROSITE-ProRule" id="PRU00207"/>
    </source>
</evidence>
<evidence type="ECO:0000313" key="7">
    <source>
        <dbReference type="EMBL" id="CDW37001.1"/>
    </source>
</evidence>
<dbReference type="GO" id="GO:0005737">
    <property type="term" value="C:cytoplasm"/>
    <property type="evidence" value="ECO:0007669"/>
    <property type="project" value="TreeGrafter"/>
</dbReference>
<evidence type="ECO:0000259" key="5">
    <source>
        <dbReference type="PROSITE" id="PS50145"/>
    </source>
</evidence>
<dbReference type="AlphaFoldDB" id="A0A0K2UH44"/>
<dbReference type="EMBL" id="HACA01019640">
    <property type="protein sequence ID" value="CDW37001.1"/>
    <property type="molecule type" value="Transcribed_RNA"/>
</dbReference>
<evidence type="ECO:0000256" key="2">
    <source>
        <dbReference type="ARBA" id="ARBA00022771"/>
    </source>
</evidence>
<dbReference type="InterPro" id="IPR013083">
    <property type="entry name" value="Znf_RING/FYVE/PHD"/>
</dbReference>
<keyword evidence="1 4" id="KW-0479">Metal-binding</keyword>
<name>A0A0K2UH44_LEPSM</name>
<dbReference type="Gene3D" id="3.30.40.10">
    <property type="entry name" value="Zinc/RING finger domain, C3HC4 (zinc finger)"/>
    <property type="match status" value="1"/>
</dbReference>